<dbReference type="GO" id="GO:0047617">
    <property type="term" value="F:fatty acyl-CoA hydrolase activity"/>
    <property type="evidence" value="ECO:0007669"/>
    <property type="project" value="InterPro"/>
</dbReference>
<dbReference type="CDD" id="cd03444">
    <property type="entry name" value="Thioesterase_II_repeat1"/>
    <property type="match status" value="1"/>
</dbReference>
<dbReference type="InterPro" id="IPR029069">
    <property type="entry name" value="HotDog_dom_sf"/>
</dbReference>
<sequence length="320" mass="34876">MTDPIQIPIIDAEPVASVLRTLTLQEAGPDFFAAESLPQVRRVYGGQVIAQALLAAAATVPDRTRQPHSLHAYFLRGGDPDRPFSLAVERLRDGRSFSSRHVSCRQDGAEILSLNCSFQGPEVGLDSAEVPPIVPGPEQLTSALEIFRSMNHPVAKFLGKTAAFDVRHVQRSLYTGADPARSNSQQLWMKPRNPLPEGMDQLIHRALLAYVVDQVMLEPALRATGLSWLTPGMSLASLDHAMWFHRDVDINEWLLFVGHAVSVGGGRAKTDIRIFNPAGQLVASAAQEGMIRVPTEETQGSGRWGFGTEQSDPPASTTRS</sequence>
<evidence type="ECO:0000256" key="2">
    <source>
        <dbReference type="ARBA" id="ARBA00022801"/>
    </source>
</evidence>
<dbReference type="RefSeq" id="WP_350257657.1">
    <property type="nucleotide sequence ID" value="NZ_CP138335.1"/>
</dbReference>
<dbReference type="InterPro" id="IPR049450">
    <property type="entry name" value="ACOT8-like_C"/>
</dbReference>
<dbReference type="Gene3D" id="2.40.160.210">
    <property type="entry name" value="Acyl-CoA thioesterase, double hotdog domain"/>
    <property type="match status" value="1"/>
</dbReference>
<name>A0AAU7V4U5_9ACTO</name>
<dbReference type="InterPro" id="IPR042171">
    <property type="entry name" value="Acyl-CoA_hotdog"/>
</dbReference>
<dbReference type="PANTHER" id="PTHR11066">
    <property type="entry name" value="ACYL-COA THIOESTERASE"/>
    <property type="match status" value="1"/>
</dbReference>
<evidence type="ECO:0000259" key="5">
    <source>
        <dbReference type="Pfam" id="PF20789"/>
    </source>
</evidence>
<feature type="region of interest" description="Disordered" evidence="3">
    <location>
        <begin position="296"/>
        <end position="320"/>
    </location>
</feature>
<gene>
    <name evidence="6" type="ORF">SAC06_07315</name>
</gene>
<evidence type="ECO:0000313" key="6">
    <source>
        <dbReference type="EMBL" id="XBW07451.1"/>
    </source>
</evidence>
<protein>
    <submittedName>
        <fullName evidence="6">Thioesterase family protein</fullName>
    </submittedName>
</protein>
<feature type="domain" description="Acyl-CoA thioesterase-like N-terminal HotDog" evidence="4">
    <location>
        <begin position="39"/>
        <end position="119"/>
    </location>
</feature>
<dbReference type="CDD" id="cd03445">
    <property type="entry name" value="Thioesterase_II_repeat2"/>
    <property type="match status" value="1"/>
</dbReference>
<accession>A0AAU7V4U5</accession>
<comment type="similarity">
    <text evidence="1">Belongs to the C/M/P thioester hydrolase family.</text>
</comment>
<dbReference type="Pfam" id="PF13622">
    <property type="entry name" value="4HBT_3"/>
    <property type="match status" value="1"/>
</dbReference>
<dbReference type="EMBL" id="CP138335">
    <property type="protein sequence ID" value="XBW07451.1"/>
    <property type="molecule type" value="Genomic_DNA"/>
</dbReference>
<feature type="domain" description="Acyl-CoA thioesterase-like C-terminal" evidence="5">
    <location>
        <begin position="158"/>
        <end position="291"/>
    </location>
</feature>
<evidence type="ECO:0000259" key="4">
    <source>
        <dbReference type="Pfam" id="PF13622"/>
    </source>
</evidence>
<dbReference type="PANTHER" id="PTHR11066:SF34">
    <property type="entry name" value="ACYL-COENZYME A THIOESTERASE 8"/>
    <property type="match status" value="1"/>
</dbReference>
<dbReference type="GO" id="GO:0009062">
    <property type="term" value="P:fatty acid catabolic process"/>
    <property type="evidence" value="ECO:0007669"/>
    <property type="project" value="TreeGrafter"/>
</dbReference>
<dbReference type="GO" id="GO:0006637">
    <property type="term" value="P:acyl-CoA metabolic process"/>
    <property type="evidence" value="ECO:0007669"/>
    <property type="project" value="InterPro"/>
</dbReference>
<evidence type="ECO:0000256" key="1">
    <source>
        <dbReference type="ARBA" id="ARBA00006538"/>
    </source>
</evidence>
<keyword evidence="2" id="KW-0378">Hydrolase</keyword>
<dbReference type="AlphaFoldDB" id="A0AAU7V4U5"/>
<feature type="compositionally biased region" description="Polar residues" evidence="3">
    <location>
        <begin position="308"/>
        <end position="320"/>
    </location>
</feature>
<dbReference type="InterPro" id="IPR003703">
    <property type="entry name" value="Acyl_CoA_thio"/>
</dbReference>
<dbReference type="InterPro" id="IPR049449">
    <property type="entry name" value="TesB_ACOT8-like_N"/>
</dbReference>
<dbReference type="SUPFAM" id="SSF54637">
    <property type="entry name" value="Thioesterase/thiol ester dehydrase-isomerase"/>
    <property type="match status" value="2"/>
</dbReference>
<dbReference type="Pfam" id="PF20789">
    <property type="entry name" value="4HBT_3C"/>
    <property type="match status" value="1"/>
</dbReference>
<dbReference type="KEGG" id="sapp:SAC06_07315"/>
<organism evidence="6">
    <name type="scientific">Scrofimicrobium appendicitidis</name>
    <dbReference type="NCBI Taxonomy" id="3079930"/>
    <lineage>
        <taxon>Bacteria</taxon>
        <taxon>Bacillati</taxon>
        <taxon>Actinomycetota</taxon>
        <taxon>Actinomycetes</taxon>
        <taxon>Actinomycetales</taxon>
        <taxon>Actinomycetaceae</taxon>
        <taxon>Scrofimicrobium</taxon>
    </lineage>
</organism>
<evidence type="ECO:0000256" key="3">
    <source>
        <dbReference type="SAM" id="MobiDB-lite"/>
    </source>
</evidence>
<proteinExistence type="inferred from homology"/>
<reference evidence="6" key="1">
    <citation type="submission" date="2023-11" db="EMBL/GenBank/DDBJ databases">
        <title>Scrofimicrobium hongkongense sp. nov., isolated from a patient with peritonitis.</title>
        <authorList>
            <person name="Lao H.Y."/>
            <person name="Wong A.Y.P."/>
            <person name="Ng T.L."/>
            <person name="Wong R.Y.L."/>
            <person name="Yau M.C.Y."/>
            <person name="Lam J.Y.W."/>
            <person name="Siu G.K.H."/>
        </authorList>
    </citation>
    <scope>NUCLEOTIDE SEQUENCE</scope>
    <source>
        <strain evidence="6">R131</strain>
    </source>
</reference>